<comment type="caution">
    <text evidence="7">The sequence shown here is derived from an EMBL/GenBank/DDBJ whole genome shotgun (WGS) entry which is preliminary data.</text>
</comment>
<keyword evidence="5" id="KW-0472">Membrane</keyword>
<evidence type="ECO:0000256" key="6">
    <source>
        <dbReference type="ARBA" id="ARBA00023315"/>
    </source>
</evidence>
<evidence type="ECO:0000256" key="5">
    <source>
        <dbReference type="ARBA" id="ARBA00023136"/>
    </source>
</evidence>
<dbReference type="PANTHER" id="PTHR30606:SF10">
    <property type="entry name" value="PHOSPHATIDYLINOSITOL MANNOSIDE ACYLTRANSFERASE"/>
    <property type="match status" value="1"/>
</dbReference>
<keyword evidence="6" id="KW-0012">Acyltransferase</keyword>
<dbReference type="Proteomes" id="UP001157947">
    <property type="component" value="Unassembled WGS sequence"/>
</dbReference>
<dbReference type="EMBL" id="FXTX01000009">
    <property type="protein sequence ID" value="SMP12212.1"/>
    <property type="molecule type" value="Genomic_DNA"/>
</dbReference>
<dbReference type="RefSeq" id="WP_265134398.1">
    <property type="nucleotide sequence ID" value="NZ_FXTX01000009.1"/>
</dbReference>
<dbReference type="GO" id="GO:0016746">
    <property type="term" value="F:acyltransferase activity"/>
    <property type="evidence" value="ECO:0007669"/>
    <property type="project" value="UniProtKB-KW"/>
</dbReference>
<dbReference type="PANTHER" id="PTHR30606">
    <property type="entry name" value="LIPID A BIOSYNTHESIS LAUROYL ACYLTRANSFERASE"/>
    <property type="match status" value="1"/>
</dbReference>
<evidence type="ECO:0000256" key="2">
    <source>
        <dbReference type="ARBA" id="ARBA00022475"/>
    </source>
</evidence>
<keyword evidence="2" id="KW-1003">Cell membrane</keyword>
<dbReference type="Pfam" id="PF03279">
    <property type="entry name" value="Lip_A_acyltrans"/>
    <property type="match status" value="1"/>
</dbReference>
<dbReference type="GO" id="GO:0009247">
    <property type="term" value="P:glycolipid biosynthetic process"/>
    <property type="evidence" value="ECO:0007669"/>
    <property type="project" value="UniProtKB-ARBA"/>
</dbReference>
<reference evidence="7" key="1">
    <citation type="submission" date="2017-05" db="EMBL/GenBank/DDBJ databases">
        <authorList>
            <person name="Varghese N."/>
            <person name="Submissions S."/>
        </authorList>
    </citation>
    <scope>NUCLEOTIDE SEQUENCE</scope>
    <source>
        <strain evidence="7">DSM 18763</strain>
    </source>
</reference>
<evidence type="ECO:0000313" key="7">
    <source>
        <dbReference type="EMBL" id="SMP12212.1"/>
    </source>
</evidence>
<accession>A0AA46AEG1</accession>
<dbReference type="InterPro" id="IPR004960">
    <property type="entry name" value="LipA_acyltrans"/>
</dbReference>
<evidence type="ECO:0000256" key="1">
    <source>
        <dbReference type="ARBA" id="ARBA00004533"/>
    </source>
</evidence>
<dbReference type="CDD" id="cd07984">
    <property type="entry name" value="LPLAT_LABLAT-like"/>
    <property type="match status" value="1"/>
</dbReference>
<comment type="subcellular location">
    <subcellularLocation>
        <location evidence="1">Cell inner membrane</location>
    </subcellularLocation>
</comment>
<dbReference type="AlphaFoldDB" id="A0AA46AEG1"/>
<evidence type="ECO:0000256" key="3">
    <source>
        <dbReference type="ARBA" id="ARBA00022519"/>
    </source>
</evidence>
<keyword evidence="4" id="KW-0808">Transferase</keyword>
<keyword evidence="3" id="KW-0997">Cell inner membrane</keyword>
<proteinExistence type="predicted"/>
<keyword evidence="8" id="KW-1185">Reference proteome</keyword>
<evidence type="ECO:0000313" key="8">
    <source>
        <dbReference type="Proteomes" id="UP001157947"/>
    </source>
</evidence>
<evidence type="ECO:0000256" key="4">
    <source>
        <dbReference type="ARBA" id="ARBA00022679"/>
    </source>
</evidence>
<gene>
    <name evidence="7" type="ORF">SAMN06264868_10950</name>
</gene>
<dbReference type="GO" id="GO:0005886">
    <property type="term" value="C:plasma membrane"/>
    <property type="evidence" value="ECO:0007669"/>
    <property type="project" value="UniProtKB-SubCell"/>
</dbReference>
<sequence>MKEFLIKSIFKYFSSISREKALKRANQIGNLLWKLGYRKDVIFKNLDIAFPEKDKNWKENIARLSLINISRVLIEFPRQPEYVKSGYIKEIFKITKGLDIAKEYKKDGFIFVSAHIGSWEMCGAGLSAYLDGISSLAYRQKDEKINKLITDIRTNSGINIIFHDQPMKTFINLLQDKKIISFLVDQNALAHRGNFVNFFGIKASTVNFPAKLAIKYKKPVLFAYDYFDEKEKIYKCEIQEVNYKITGNFEEDVLNLTQAYTKKVEEAVKKHPDQYLWTHKRWNTRPEGEEKIY</sequence>
<protein>
    <submittedName>
        <fullName evidence="7">KDO2-lipid IV(A) lauroyltransferase</fullName>
    </submittedName>
</protein>
<organism evidence="7 8">
    <name type="scientific">Venenivibrio stagnispumantis</name>
    <dbReference type="NCBI Taxonomy" id="407998"/>
    <lineage>
        <taxon>Bacteria</taxon>
        <taxon>Pseudomonadati</taxon>
        <taxon>Aquificota</taxon>
        <taxon>Aquificia</taxon>
        <taxon>Aquificales</taxon>
        <taxon>Hydrogenothermaceae</taxon>
        <taxon>Venenivibrio</taxon>
    </lineage>
</organism>
<name>A0AA46AEG1_9AQUI</name>